<evidence type="ECO:0000313" key="3">
    <source>
        <dbReference type="Proteomes" id="UP000244240"/>
    </source>
</evidence>
<gene>
    <name evidence="2" type="ORF">C8P63_10672</name>
</gene>
<sequence length="33" mass="3726">MVNDASDLQGNRYHRLLACCLLCAEGAFLMQIR</sequence>
<protein>
    <submittedName>
        <fullName evidence="2">Uncharacterized protein</fullName>
    </submittedName>
</protein>
<keyword evidence="1" id="KW-0812">Transmembrane</keyword>
<evidence type="ECO:0000313" key="2">
    <source>
        <dbReference type="EMBL" id="PTX61820.1"/>
    </source>
</evidence>
<reference evidence="2 3" key="1">
    <citation type="submission" date="2018-04" db="EMBL/GenBank/DDBJ databases">
        <title>Genomic Encyclopedia of Archaeal and Bacterial Type Strains, Phase II (KMG-II): from individual species to whole genera.</title>
        <authorList>
            <person name="Goeker M."/>
        </authorList>
    </citation>
    <scope>NUCLEOTIDE SEQUENCE [LARGE SCALE GENOMIC DNA]</scope>
    <source>
        <strain evidence="2 3">DSM 45787</strain>
    </source>
</reference>
<name>A0A2T6C0I0_9BACL</name>
<dbReference type="AlphaFoldDB" id="A0A2T6C0I0"/>
<organism evidence="2 3">
    <name type="scientific">Melghirimyces profundicolus</name>
    <dbReference type="NCBI Taxonomy" id="1242148"/>
    <lineage>
        <taxon>Bacteria</taxon>
        <taxon>Bacillati</taxon>
        <taxon>Bacillota</taxon>
        <taxon>Bacilli</taxon>
        <taxon>Bacillales</taxon>
        <taxon>Thermoactinomycetaceae</taxon>
        <taxon>Melghirimyces</taxon>
    </lineage>
</organism>
<accession>A0A2T6C0I0</accession>
<feature type="transmembrane region" description="Helical" evidence="1">
    <location>
        <begin position="12"/>
        <end position="30"/>
    </location>
</feature>
<comment type="caution">
    <text evidence="2">The sequence shown here is derived from an EMBL/GenBank/DDBJ whole genome shotgun (WGS) entry which is preliminary data.</text>
</comment>
<evidence type="ECO:0000256" key="1">
    <source>
        <dbReference type="SAM" id="Phobius"/>
    </source>
</evidence>
<dbReference type="EMBL" id="QBKR01000006">
    <property type="protein sequence ID" value="PTX61820.1"/>
    <property type="molecule type" value="Genomic_DNA"/>
</dbReference>
<keyword evidence="3" id="KW-1185">Reference proteome</keyword>
<dbReference type="Proteomes" id="UP000244240">
    <property type="component" value="Unassembled WGS sequence"/>
</dbReference>
<keyword evidence="1" id="KW-0472">Membrane</keyword>
<keyword evidence="1" id="KW-1133">Transmembrane helix</keyword>
<proteinExistence type="predicted"/>